<dbReference type="InterPro" id="IPR043129">
    <property type="entry name" value="ATPase_NBD"/>
</dbReference>
<dbReference type="NCBIfam" id="TIGR03725">
    <property type="entry name" value="T6A_YeaZ"/>
    <property type="match status" value="1"/>
</dbReference>
<organism evidence="2 3">
    <name type="scientific">Bauldia litoralis</name>
    <dbReference type="NCBI Taxonomy" id="665467"/>
    <lineage>
        <taxon>Bacteria</taxon>
        <taxon>Pseudomonadati</taxon>
        <taxon>Pseudomonadota</taxon>
        <taxon>Alphaproteobacteria</taxon>
        <taxon>Hyphomicrobiales</taxon>
        <taxon>Kaistiaceae</taxon>
        <taxon>Bauldia</taxon>
    </lineage>
</organism>
<proteinExistence type="predicted"/>
<dbReference type="CDD" id="cd24032">
    <property type="entry name" value="ASKHA_NBD_TsaB"/>
    <property type="match status" value="1"/>
</dbReference>
<dbReference type="PANTHER" id="PTHR11735:SF11">
    <property type="entry name" value="TRNA THREONYLCARBAMOYLADENOSINE BIOSYNTHESIS PROTEIN TSAB"/>
    <property type="match status" value="1"/>
</dbReference>
<name>A0A1G6E0A2_9HYPH</name>
<dbReference type="STRING" id="665467.SAMN02982931_03995"/>
<dbReference type="Gene3D" id="3.30.420.40">
    <property type="match status" value="2"/>
</dbReference>
<keyword evidence="3" id="KW-1185">Reference proteome</keyword>
<dbReference type="EMBL" id="FMXQ01000009">
    <property type="protein sequence ID" value="SDB50867.1"/>
    <property type="molecule type" value="Genomic_DNA"/>
</dbReference>
<dbReference type="AlphaFoldDB" id="A0A1G6E0A2"/>
<feature type="domain" description="Gcp-like" evidence="1">
    <location>
        <begin position="41"/>
        <end position="149"/>
    </location>
</feature>
<reference evidence="2 3" key="1">
    <citation type="submission" date="2016-10" db="EMBL/GenBank/DDBJ databases">
        <authorList>
            <person name="de Groot N.N."/>
        </authorList>
    </citation>
    <scope>NUCLEOTIDE SEQUENCE [LARGE SCALE GENOMIC DNA]</scope>
    <source>
        <strain evidence="2 3">ATCC 35022</strain>
    </source>
</reference>
<dbReference type="Proteomes" id="UP000199071">
    <property type="component" value="Unassembled WGS sequence"/>
</dbReference>
<dbReference type="SUPFAM" id="SSF53067">
    <property type="entry name" value="Actin-like ATPase domain"/>
    <property type="match status" value="2"/>
</dbReference>
<dbReference type="InterPro" id="IPR022496">
    <property type="entry name" value="T6A_TsaB"/>
</dbReference>
<dbReference type="GO" id="GO:0002949">
    <property type="term" value="P:tRNA threonylcarbamoyladenosine modification"/>
    <property type="evidence" value="ECO:0007669"/>
    <property type="project" value="InterPro"/>
</dbReference>
<protein>
    <submittedName>
        <fullName evidence="2">tRNA threonylcarbamoyladenosine biosynthesis protein TsaB</fullName>
    </submittedName>
</protein>
<dbReference type="RefSeq" id="WP_244521354.1">
    <property type="nucleotide sequence ID" value="NZ_FMXQ01000009.1"/>
</dbReference>
<dbReference type="GO" id="GO:0005829">
    <property type="term" value="C:cytosol"/>
    <property type="evidence" value="ECO:0007669"/>
    <property type="project" value="TreeGrafter"/>
</dbReference>
<dbReference type="Pfam" id="PF00814">
    <property type="entry name" value="TsaD"/>
    <property type="match status" value="1"/>
</dbReference>
<accession>A0A1G6E0A2</accession>
<dbReference type="InterPro" id="IPR000905">
    <property type="entry name" value="Gcp-like_dom"/>
</dbReference>
<evidence type="ECO:0000313" key="3">
    <source>
        <dbReference type="Proteomes" id="UP000199071"/>
    </source>
</evidence>
<evidence type="ECO:0000259" key="1">
    <source>
        <dbReference type="Pfam" id="PF00814"/>
    </source>
</evidence>
<gene>
    <name evidence="2" type="ORF">SAMN02982931_03995</name>
</gene>
<sequence>MAVAGGYCATMNLLAIDTALEACSVGVAAAGKEPVLISETIGRGHAERLFGMIESAMAEAGLAYDDLDRIAVTVGPGSFTGLRVGIAAARGLSLVIGCPVAGIGTLAVIAASAREAAGPVPVWATLDARRDEVYVQSFDAAGIATGEAEAGPAARFGAAIGPGIRLAGTGAPMVAAAAPAGADVRIVAVAPTPDIGALVRLGLAAMPPFDAPRPLYVRAPDAKPQSAAAIARR</sequence>
<dbReference type="PANTHER" id="PTHR11735">
    <property type="entry name" value="TRNA N6-ADENOSINE THREONYLCARBAMOYLTRANSFERASE"/>
    <property type="match status" value="1"/>
</dbReference>
<evidence type="ECO:0000313" key="2">
    <source>
        <dbReference type="EMBL" id="SDB50867.1"/>
    </source>
</evidence>